<dbReference type="PANTHER" id="PTHR43408">
    <property type="entry name" value="FMN REDUCTASE (NADPH)"/>
    <property type="match status" value="1"/>
</dbReference>
<dbReference type="Pfam" id="PF03358">
    <property type="entry name" value="FMN_red"/>
    <property type="match status" value="1"/>
</dbReference>
<dbReference type="HOGENOM" id="CLU_055322_3_3_6"/>
<keyword evidence="3" id="KW-0288">FMN</keyword>
<dbReference type="InterPro" id="IPR005025">
    <property type="entry name" value="FMN_Rdtase-like_dom"/>
</dbReference>
<keyword evidence="2" id="KW-0285">Flavoprotein</keyword>
<protein>
    <recommendedName>
        <fullName evidence="5">FMN reductase</fullName>
        <ecNumber evidence="5">1.5.1.-</ecNumber>
    </recommendedName>
</protein>
<evidence type="ECO:0000313" key="8">
    <source>
        <dbReference type="Proteomes" id="UP000005268"/>
    </source>
</evidence>
<evidence type="ECO:0000256" key="5">
    <source>
        <dbReference type="NCBIfam" id="TIGR03566"/>
    </source>
</evidence>
<evidence type="ECO:0000256" key="3">
    <source>
        <dbReference type="ARBA" id="ARBA00022643"/>
    </source>
</evidence>
<dbReference type="GO" id="GO:0016655">
    <property type="term" value="F:oxidoreductase activity, acting on NAD(P)H, quinone or similar compound as acceptor"/>
    <property type="evidence" value="ECO:0007669"/>
    <property type="project" value="UniProtKB-ARBA"/>
</dbReference>
<dbReference type="PANTHER" id="PTHR43408:SF2">
    <property type="entry name" value="FMN REDUCTASE (NADPH)"/>
    <property type="match status" value="1"/>
</dbReference>
<keyword evidence="4" id="KW-0560">Oxidoreductase</keyword>
<dbReference type="Proteomes" id="UP000005268">
    <property type="component" value="Chromosome"/>
</dbReference>
<organism evidence="7 8">
    <name type="scientific">Pseudomonas putida ND6</name>
    <dbReference type="NCBI Taxonomy" id="231023"/>
    <lineage>
        <taxon>Bacteria</taxon>
        <taxon>Pseudomonadati</taxon>
        <taxon>Pseudomonadota</taxon>
        <taxon>Gammaproteobacteria</taxon>
        <taxon>Pseudomonadales</taxon>
        <taxon>Pseudomonadaceae</taxon>
        <taxon>Pseudomonas</taxon>
    </lineage>
</organism>
<gene>
    <name evidence="7" type="ORF">YSA_09826</name>
</gene>
<dbReference type="AlphaFoldDB" id="I3V2Y3"/>
<sequence length="234" mass="25490">MVQQLVGQKTVQAASASVQVLEFKGFNGLARLLLKLPQVMPAGQGGMSMNARVIRVVVVSGSLRAPSRTHGLLQALVERLPAVLPKLEVHWVRIAELSASLAGSLERDSASADLQPHLQAIEQADLLLVGSPVYRAFYTGLFKHLFDLVDHQSLKGVPVVLAATGGSERHALMIDHQLRPLFAFFQAHTLPYGLYASVESFDDQRLADPAQFERIERVLDTVGAFFHIPVARAA</sequence>
<dbReference type="EMBL" id="CP003588">
    <property type="protein sequence ID" value="AFK72104.1"/>
    <property type="molecule type" value="Genomic_DNA"/>
</dbReference>
<proteinExistence type="inferred from homology"/>
<dbReference type="EC" id="1.5.1.-" evidence="5"/>
<accession>I3V2Y3</accession>
<reference evidence="7 8" key="1">
    <citation type="journal article" date="2012" name="J. Bacteriol.">
        <title>Complete Genome Sequence of the Naphthalene-Degrading Pseudomonas putida Strain ND6.</title>
        <authorList>
            <person name="Li S."/>
            <person name="Zhao H."/>
            <person name="Li Y."/>
            <person name="Niu S."/>
            <person name="Cai B."/>
        </authorList>
    </citation>
    <scope>NUCLEOTIDE SEQUENCE [LARGE SCALE GENOMIC DNA]</scope>
    <source>
        <strain evidence="7 8">ND6</strain>
    </source>
</reference>
<evidence type="ECO:0000256" key="1">
    <source>
        <dbReference type="ARBA" id="ARBA00005990"/>
    </source>
</evidence>
<evidence type="ECO:0000313" key="7">
    <source>
        <dbReference type="EMBL" id="AFK72104.1"/>
    </source>
</evidence>
<dbReference type="NCBIfam" id="TIGR03566">
    <property type="entry name" value="FMN_reduc_MsuE"/>
    <property type="match status" value="1"/>
</dbReference>
<evidence type="ECO:0000259" key="6">
    <source>
        <dbReference type="Pfam" id="PF03358"/>
    </source>
</evidence>
<evidence type="ECO:0000256" key="2">
    <source>
        <dbReference type="ARBA" id="ARBA00022630"/>
    </source>
</evidence>
<dbReference type="InterPro" id="IPR029039">
    <property type="entry name" value="Flavoprotein-like_sf"/>
</dbReference>
<dbReference type="InterPro" id="IPR051814">
    <property type="entry name" value="NAD(P)H-dep_FMN_reductase"/>
</dbReference>
<dbReference type="KEGG" id="ppi:YSA_09826"/>
<dbReference type="Gene3D" id="3.40.50.360">
    <property type="match status" value="1"/>
</dbReference>
<evidence type="ECO:0000256" key="4">
    <source>
        <dbReference type="ARBA" id="ARBA00023002"/>
    </source>
</evidence>
<dbReference type="PATRIC" id="fig|231023.4.peg.4722"/>
<dbReference type="InterPro" id="IPR019912">
    <property type="entry name" value="FMN_Rdtase_MsuE-like"/>
</dbReference>
<dbReference type="SUPFAM" id="SSF52218">
    <property type="entry name" value="Flavoproteins"/>
    <property type="match status" value="1"/>
</dbReference>
<feature type="domain" description="NADPH-dependent FMN reductase-like" evidence="6">
    <location>
        <begin position="55"/>
        <end position="197"/>
    </location>
</feature>
<comment type="similarity">
    <text evidence="1">Belongs to the SsuE family.</text>
</comment>
<name>I3V2Y3_PSEPU</name>